<evidence type="ECO:0000313" key="1">
    <source>
        <dbReference type="EMBL" id="MFC3711096.1"/>
    </source>
</evidence>
<dbReference type="Proteomes" id="UP001595615">
    <property type="component" value="Unassembled WGS sequence"/>
</dbReference>
<comment type="caution">
    <text evidence="1">The sequence shown here is derived from an EMBL/GenBank/DDBJ whole genome shotgun (WGS) entry which is preliminary data.</text>
</comment>
<evidence type="ECO:0008006" key="3">
    <source>
        <dbReference type="Google" id="ProtNLM"/>
    </source>
</evidence>
<evidence type="ECO:0000313" key="2">
    <source>
        <dbReference type="Proteomes" id="UP001595615"/>
    </source>
</evidence>
<reference evidence="2" key="1">
    <citation type="journal article" date="2019" name="Int. J. Syst. Evol. Microbiol.">
        <title>The Global Catalogue of Microorganisms (GCM) 10K type strain sequencing project: providing services to taxonomists for standard genome sequencing and annotation.</title>
        <authorList>
            <consortium name="The Broad Institute Genomics Platform"/>
            <consortium name="The Broad Institute Genome Sequencing Center for Infectious Disease"/>
            <person name="Wu L."/>
            <person name="Ma J."/>
        </authorList>
    </citation>
    <scope>NUCLEOTIDE SEQUENCE [LARGE SCALE GENOMIC DNA]</scope>
    <source>
        <strain evidence="2">KCTC 42644</strain>
    </source>
</reference>
<sequence>MATYDWHDGATIYLRSGAGAETHERQESAGHTLASAVAAAMGTYGEQIENVVIRMDQGGDYVGREIMEIARDPNRPGVA</sequence>
<dbReference type="EMBL" id="JBHRXV010000001">
    <property type="protein sequence ID" value="MFC3711096.1"/>
    <property type="molecule type" value="Genomic_DNA"/>
</dbReference>
<name>A0ABV7X554_9SPHN</name>
<dbReference type="RefSeq" id="WP_380855351.1">
    <property type="nucleotide sequence ID" value="NZ_JBHRXV010000001.1"/>
</dbReference>
<proteinExistence type="predicted"/>
<accession>A0ABV7X554</accession>
<gene>
    <name evidence="1" type="ORF">ACFOMD_00845</name>
</gene>
<keyword evidence="2" id="KW-1185">Reference proteome</keyword>
<organism evidence="1 2">
    <name type="scientific">Sphingoaurantiacus capsulatus</name>
    <dbReference type="NCBI Taxonomy" id="1771310"/>
    <lineage>
        <taxon>Bacteria</taxon>
        <taxon>Pseudomonadati</taxon>
        <taxon>Pseudomonadota</taxon>
        <taxon>Alphaproteobacteria</taxon>
        <taxon>Sphingomonadales</taxon>
        <taxon>Sphingosinicellaceae</taxon>
        <taxon>Sphingoaurantiacus</taxon>
    </lineage>
</organism>
<protein>
    <recommendedName>
        <fullName evidence="3">Transposase</fullName>
    </recommendedName>
</protein>